<dbReference type="Proteomes" id="UP000037178">
    <property type="component" value="Unassembled WGS sequence"/>
</dbReference>
<protein>
    <submittedName>
        <fullName evidence="1">Uncharacterized protein</fullName>
    </submittedName>
</protein>
<dbReference type="PATRIC" id="fig|1675527.3.peg.2355"/>
<comment type="caution">
    <text evidence="1">The sequence shown here is derived from an EMBL/GenBank/DDBJ whole genome shotgun (WGS) entry which is preliminary data.</text>
</comment>
<proteinExistence type="predicted"/>
<keyword evidence="2" id="KW-1185">Reference proteome</keyword>
<accession>A0A0J9E627</accession>
<name>A0A0J9E627_9RHOB</name>
<sequence>MEKLESYTEADKARLVSEEYGPHLPGLGSNPMSKIFVLEKI</sequence>
<reference evidence="1 2" key="1">
    <citation type="submission" date="2015-06" db="EMBL/GenBank/DDBJ databases">
        <title>Draft genome sequence of an Alphaproteobacteria species associated to the Mediterranean sponge Oscarella lobularis.</title>
        <authorList>
            <person name="Jourda C."/>
            <person name="Santini S."/>
            <person name="Claverie J.-M."/>
        </authorList>
    </citation>
    <scope>NUCLEOTIDE SEQUENCE [LARGE SCALE GENOMIC DNA]</scope>
    <source>
        <strain evidence="1">IGS</strain>
    </source>
</reference>
<dbReference type="EMBL" id="LFTY01000002">
    <property type="protein sequence ID" value="KMW57279.1"/>
    <property type="molecule type" value="Genomic_DNA"/>
</dbReference>
<gene>
    <name evidence="1" type="ORF">AIOL_002240</name>
</gene>
<dbReference type="AlphaFoldDB" id="A0A0J9E627"/>
<dbReference type="RefSeq" id="WP_268760200.1">
    <property type="nucleotide sequence ID" value="NZ_LFTY01000002.1"/>
</dbReference>
<evidence type="ECO:0000313" key="1">
    <source>
        <dbReference type="EMBL" id="KMW57279.1"/>
    </source>
</evidence>
<organism evidence="1 2">
    <name type="scientific">Candidatus Rhodobacter oscarellae</name>
    <dbReference type="NCBI Taxonomy" id="1675527"/>
    <lineage>
        <taxon>Bacteria</taxon>
        <taxon>Pseudomonadati</taxon>
        <taxon>Pseudomonadota</taxon>
        <taxon>Alphaproteobacteria</taxon>
        <taxon>Rhodobacterales</taxon>
        <taxon>Rhodobacter group</taxon>
        <taxon>Rhodobacter</taxon>
    </lineage>
</organism>
<evidence type="ECO:0000313" key="2">
    <source>
        <dbReference type="Proteomes" id="UP000037178"/>
    </source>
</evidence>